<protein>
    <submittedName>
        <fullName evidence="8">Colanic acid exporter</fullName>
    </submittedName>
</protein>
<feature type="transmembrane region" description="Helical" evidence="7">
    <location>
        <begin position="88"/>
        <end position="109"/>
    </location>
</feature>
<keyword evidence="3" id="KW-1003">Cell membrane</keyword>
<dbReference type="OrthoDB" id="7355757at2"/>
<proteinExistence type="inferred from homology"/>
<dbReference type="Proteomes" id="UP000011744">
    <property type="component" value="Unassembled WGS sequence"/>
</dbReference>
<comment type="caution">
    <text evidence="8">The sequence shown here is derived from an EMBL/GenBank/DDBJ whole genome shotgun (WGS) entry which is preliminary data.</text>
</comment>
<comment type="similarity">
    <text evidence="2">Belongs to the polysaccharide synthase family.</text>
</comment>
<keyword evidence="9" id="KW-1185">Reference proteome</keyword>
<keyword evidence="5 7" id="KW-1133">Transmembrane helix</keyword>
<accession>M3A8M7</accession>
<keyword evidence="6 7" id="KW-0472">Membrane</keyword>
<dbReference type="PATRIC" id="fig|1244869.3.peg.3027"/>
<evidence type="ECO:0000256" key="4">
    <source>
        <dbReference type="ARBA" id="ARBA00022692"/>
    </source>
</evidence>
<evidence type="ECO:0000256" key="6">
    <source>
        <dbReference type="ARBA" id="ARBA00023136"/>
    </source>
</evidence>
<feature type="transmembrane region" description="Helical" evidence="7">
    <location>
        <begin position="9"/>
        <end position="35"/>
    </location>
</feature>
<reference evidence="8 9" key="1">
    <citation type="journal article" date="2014" name="Genome Announc.">
        <title>Draft Genome Sequence of Magnetospirillum sp. Strain SO-1, a Freshwater Magnetotactic Bacterium Isolated from the Ol'khovka River, Russia.</title>
        <authorList>
            <person name="Grouzdev D.S."/>
            <person name="Dziuba M.V."/>
            <person name="Sukhacheva M.S."/>
            <person name="Mardanov A.V."/>
            <person name="Beletskiy A.V."/>
            <person name="Kuznetsov B.B."/>
            <person name="Skryabin K.G."/>
        </authorList>
    </citation>
    <scope>NUCLEOTIDE SEQUENCE [LARGE SCALE GENOMIC DNA]</scope>
    <source>
        <strain evidence="8 9">SO-1</strain>
    </source>
</reference>
<gene>
    <name evidence="8" type="ORF">H261_15050</name>
</gene>
<evidence type="ECO:0000256" key="5">
    <source>
        <dbReference type="ARBA" id="ARBA00022989"/>
    </source>
</evidence>
<sequence>MSIRLSRNLLVSSGVALTMGALVQALAGFLAQLVLMRLLFPEDFGRFALILAGCGLVQTILSLRLNVLIIRLSDAEMTPERASLYRAALVWESVIALAVTLAWLGFAGLIAADSLALVAALALTQWTSQVVIFYERKMAYGRITLVETGSQMLGHGVAVALILSGAGAVTLYAREAVVALARLAAYARIGALSPPEWRMPRRADLRFLAADVRVYWLEGVCEGGFARLVVLCSGAIAGSHGTGLLAQSQRLALIPHQLISPVLSRLSVNAFSRADAGQKRRLLALLLSGALASLGVAALLAVAFADPVVPFLFGEHWRPAAAILAAMAGMVVFFPTFELLRGYCFALGLVHSIMWARGVQYAAFLMGAALAGDAVEPVSVLALALSAAYGAAFAVLGVAAFRAAPSGR</sequence>
<evidence type="ECO:0000313" key="8">
    <source>
        <dbReference type="EMBL" id="EME69133.1"/>
    </source>
</evidence>
<feature type="transmembrane region" description="Helical" evidence="7">
    <location>
        <begin position="317"/>
        <end position="337"/>
    </location>
</feature>
<feature type="transmembrane region" description="Helical" evidence="7">
    <location>
        <begin position="115"/>
        <end position="134"/>
    </location>
</feature>
<dbReference type="AlphaFoldDB" id="M3A8M7"/>
<dbReference type="PANTHER" id="PTHR30250:SF10">
    <property type="entry name" value="LIPOPOLYSACCHARIDE BIOSYNTHESIS PROTEIN WZXC"/>
    <property type="match status" value="1"/>
</dbReference>
<comment type="subcellular location">
    <subcellularLocation>
        <location evidence="1">Cell membrane</location>
        <topology evidence="1">Multi-pass membrane protein</topology>
    </subcellularLocation>
</comment>
<dbReference type="EMBL" id="AONQ01000042">
    <property type="protein sequence ID" value="EME69133.1"/>
    <property type="molecule type" value="Genomic_DNA"/>
</dbReference>
<dbReference type="InterPro" id="IPR050833">
    <property type="entry name" value="Poly_Biosynth_Transport"/>
</dbReference>
<dbReference type="eggNOG" id="COG2244">
    <property type="taxonomic scope" value="Bacteria"/>
</dbReference>
<evidence type="ECO:0000256" key="7">
    <source>
        <dbReference type="SAM" id="Phobius"/>
    </source>
</evidence>
<organism evidence="8 9">
    <name type="scientific">Paramagnetospirillum caucaseum</name>
    <dbReference type="NCBI Taxonomy" id="1244869"/>
    <lineage>
        <taxon>Bacteria</taxon>
        <taxon>Pseudomonadati</taxon>
        <taxon>Pseudomonadota</taxon>
        <taxon>Alphaproteobacteria</taxon>
        <taxon>Rhodospirillales</taxon>
        <taxon>Magnetospirillaceae</taxon>
        <taxon>Paramagnetospirillum</taxon>
    </lineage>
</organism>
<evidence type="ECO:0000256" key="3">
    <source>
        <dbReference type="ARBA" id="ARBA00022475"/>
    </source>
</evidence>
<feature type="transmembrane region" description="Helical" evidence="7">
    <location>
        <begin position="349"/>
        <end position="372"/>
    </location>
</feature>
<dbReference type="STRING" id="1244869.H261_15050"/>
<feature type="transmembrane region" description="Helical" evidence="7">
    <location>
        <begin position="282"/>
        <end position="305"/>
    </location>
</feature>
<dbReference type="RefSeq" id="WP_008619054.1">
    <property type="nucleotide sequence ID" value="NZ_AONQ01000042.1"/>
</dbReference>
<name>M3A8M7_9PROT</name>
<evidence type="ECO:0000256" key="2">
    <source>
        <dbReference type="ARBA" id="ARBA00007430"/>
    </source>
</evidence>
<feature type="transmembrane region" description="Helical" evidence="7">
    <location>
        <begin position="47"/>
        <end position="67"/>
    </location>
</feature>
<evidence type="ECO:0000256" key="1">
    <source>
        <dbReference type="ARBA" id="ARBA00004651"/>
    </source>
</evidence>
<dbReference type="GO" id="GO:0005886">
    <property type="term" value="C:plasma membrane"/>
    <property type="evidence" value="ECO:0007669"/>
    <property type="project" value="UniProtKB-SubCell"/>
</dbReference>
<dbReference type="PANTHER" id="PTHR30250">
    <property type="entry name" value="PST FAMILY PREDICTED COLANIC ACID TRANSPORTER"/>
    <property type="match status" value="1"/>
</dbReference>
<evidence type="ECO:0000313" key="9">
    <source>
        <dbReference type="Proteomes" id="UP000011744"/>
    </source>
</evidence>
<dbReference type="Pfam" id="PF13440">
    <property type="entry name" value="Polysacc_synt_3"/>
    <property type="match status" value="1"/>
</dbReference>
<keyword evidence="4 7" id="KW-0812">Transmembrane</keyword>
<feature type="transmembrane region" description="Helical" evidence="7">
    <location>
        <begin position="378"/>
        <end position="401"/>
    </location>
</feature>